<dbReference type="AlphaFoldDB" id="A0A2K9ZGL1"/>
<name>A0A2K9ZGL1_RHILE</name>
<organism evidence="1 2">
    <name type="scientific">Rhizobium leguminosarum</name>
    <dbReference type="NCBI Taxonomy" id="384"/>
    <lineage>
        <taxon>Bacteria</taxon>
        <taxon>Pseudomonadati</taxon>
        <taxon>Pseudomonadota</taxon>
        <taxon>Alphaproteobacteria</taxon>
        <taxon>Hyphomicrobiales</taxon>
        <taxon>Rhizobiaceae</taxon>
        <taxon>Rhizobium/Agrobacterium group</taxon>
        <taxon>Rhizobium</taxon>
    </lineage>
</organism>
<sequence>MGTISRAMAVIACIFCVSCGGNLIETVPGNIAASSEGAVDVPLPYYLPRGVIILDVSWDESKKSVEYASDFKAHLVADQNAGPLVLAHRHIGLSSENATVEVDPSSMLLSKVSSTFTPQRTEALNALSAVLAQVGELRAALTPKSDRAEVCTGTKVRAEIPLGGLQKVKITEISKVADCKIDVKATVTAVDSGLTRDTLPSASLSSVRALCREAICLRPARLYSVSIKVSVSSGQITPKIPSFTVASPDMAKLAFIKFKPGAFASKSTTLEFTDGMLKSYQVANSSEVVGFLGFTAAAIGTATAVATLR</sequence>
<dbReference type="RefSeq" id="WP_105009799.1">
    <property type="nucleotide sequence ID" value="NZ_CP025015.1"/>
</dbReference>
<reference evidence="1 2" key="1">
    <citation type="submission" date="2017-11" db="EMBL/GenBank/DDBJ databases">
        <title>Complete genome of Rhizobium leguminosarum Norway, an ineffective micro-symbiont.</title>
        <authorList>
            <person name="Hoffrichter A."/>
            <person name="Liang J."/>
            <person name="Brachmann A."/>
            <person name="Marin M."/>
        </authorList>
    </citation>
    <scope>NUCLEOTIDE SEQUENCE [LARGE SCALE GENOMIC DNA]</scope>
    <source>
        <strain evidence="1 2">Norway</strain>
        <plasmid evidence="2">Plasmid prln3</plasmid>
    </source>
</reference>
<evidence type="ECO:0000313" key="1">
    <source>
        <dbReference type="EMBL" id="AUW47330.1"/>
    </source>
</evidence>
<dbReference type="Proteomes" id="UP000238523">
    <property type="component" value="Plasmid pRLN3"/>
</dbReference>
<accession>A0A2K9ZGL1</accession>
<protein>
    <submittedName>
        <fullName evidence="1">Uncharacterized protein</fullName>
    </submittedName>
</protein>
<keyword evidence="1" id="KW-0614">Plasmid</keyword>
<gene>
    <name evidence="1" type="ORF">CUJ84_pRLN3000201</name>
</gene>
<evidence type="ECO:0000313" key="2">
    <source>
        <dbReference type="Proteomes" id="UP000238523"/>
    </source>
</evidence>
<geneLocation type="plasmid" evidence="2">
    <name>prln3</name>
</geneLocation>
<proteinExistence type="predicted"/>
<dbReference type="EMBL" id="CP025015">
    <property type="protein sequence ID" value="AUW47330.1"/>
    <property type="molecule type" value="Genomic_DNA"/>
</dbReference>